<proteinExistence type="predicted"/>
<evidence type="ECO:0000256" key="2">
    <source>
        <dbReference type="SAM" id="MobiDB-lite"/>
    </source>
</evidence>
<dbReference type="Proteomes" id="UP000826271">
    <property type="component" value="Unassembled WGS sequence"/>
</dbReference>
<evidence type="ECO:0000313" key="3">
    <source>
        <dbReference type="EMBL" id="KAG8391408.1"/>
    </source>
</evidence>
<keyword evidence="1" id="KW-0175">Coiled coil</keyword>
<feature type="coiled-coil region" evidence="1">
    <location>
        <begin position="16"/>
        <end position="43"/>
    </location>
</feature>
<name>A0AAV6YAJ3_9LAMI</name>
<evidence type="ECO:0000256" key="1">
    <source>
        <dbReference type="SAM" id="Coils"/>
    </source>
</evidence>
<feature type="region of interest" description="Disordered" evidence="2">
    <location>
        <begin position="89"/>
        <end position="112"/>
    </location>
</feature>
<dbReference type="EMBL" id="WHWC01000001">
    <property type="protein sequence ID" value="KAG8391408.1"/>
    <property type="molecule type" value="Genomic_DNA"/>
</dbReference>
<dbReference type="AlphaFoldDB" id="A0AAV6YAJ3"/>
<accession>A0AAV6YAJ3</accession>
<reference evidence="3" key="1">
    <citation type="submission" date="2019-10" db="EMBL/GenBank/DDBJ databases">
        <authorList>
            <person name="Zhang R."/>
            <person name="Pan Y."/>
            <person name="Wang J."/>
            <person name="Ma R."/>
            <person name="Yu S."/>
        </authorList>
    </citation>
    <scope>NUCLEOTIDE SEQUENCE</scope>
    <source>
        <strain evidence="3">LA-IB0</strain>
        <tissue evidence="3">Leaf</tissue>
    </source>
</reference>
<organism evidence="3 4">
    <name type="scientific">Buddleja alternifolia</name>
    <dbReference type="NCBI Taxonomy" id="168488"/>
    <lineage>
        <taxon>Eukaryota</taxon>
        <taxon>Viridiplantae</taxon>
        <taxon>Streptophyta</taxon>
        <taxon>Embryophyta</taxon>
        <taxon>Tracheophyta</taxon>
        <taxon>Spermatophyta</taxon>
        <taxon>Magnoliopsida</taxon>
        <taxon>eudicotyledons</taxon>
        <taxon>Gunneridae</taxon>
        <taxon>Pentapetalae</taxon>
        <taxon>asterids</taxon>
        <taxon>lamiids</taxon>
        <taxon>Lamiales</taxon>
        <taxon>Scrophulariaceae</taxon>
        <taxon>Buddlejeae</taxon>
        <taxon>Buddleja</taxon>
    </lineage>
</organism>
<comment type="caution">
    <text evidence="3">The sequence shown here is derived from an EMBL/GenBank/DDBJ whole genome shotgun (WGS) entry which is preliminary data.</text>
</comment>
<protein>
    <submittedName>
        <fullName evidence="3">Uncharacterized protein</fullName>
    </submittedName>
</protein>
<sequence>MKLPKMDLTKKMINQESFTRQRIKKAKEQMQRIQKENKRKALEIFMYKCIAGVASLENFDKRDAPEMSWVINQTLSHINPKMEAMHIAGQHHDADPSTSASPPECGPINWNN</sequence>
<evidence type="ECO:0000313" key="4">
    <source>
        <dbReference type="Proteomes" id="UP000826271"/>
    </source>
</evidence>
<keyword evidence="4" id="KW-1185">Reference proteome</keyword>
<gene>
    <name evidence="3" type="ORF">BUALT_Bualt01G0184500</name>
</gene>